<evidence type="ECO:0000259" key="7">
    <source>
        <dbReference type="Pfam" id="PF09335"/>
    </source>
</evidence>
<feature type="transmembrane region" description="Helical" evidence="6">
    <location>
        <begin position="21"/>
        <end position="44"/>
    </location>
</feature>
<evidence type="ECO:0000313" key="9">
    <source>
        <dbReference type="Proteomes" id="UP000005413"/>
    </source>
</evidence>
<feature type="domain" description="VTT" evidence="7">
    <location>
        <begin position="35"/>
        <end position="151"/>
    </location>
</feature>
<keyword evidence="9" id="KW-1185">Reference proteome</keyword>
<evidence type="ECO:0000256" key="6">
    <source>
        <dbReference type="RuleBase" id="RU366058"/>
    </source>
</evidence>
<evidence type="ECO:0000256" key="5">
    <source>
        <dbReference type="ARBA" id="ARBA00023136"/>
    </source>
</evidence>
<comment type="subcellular location">
    <subcellularLocation>
        <location evidence="1 6">Cell membrane</location>
        <topology evidence="1 6">Multi-pass membrane protein</topology>
    </subcellularLocation>
</comment>
<dbReference type="Pfam" id="PF09335">
    <property type="entry name" value="VTT_dom"/>
    <property type="match status" value="1"/>
</dbReference>
<feature type="transmembrane region" description="Helical" evidence="6">
    <location>
        <begin position="92"/>
        <end position="113"/>
    </location>
</feature>
<accession>G5JMC3</accession>
<dbReference type="PANTHER" id="PTHR12677">
    <property type="entry name" value="GOLGI APPARATUS MEMBRANE PROTEIN TVP38-RELATED"/>
    <property type="match status" value="1"/>
</dbReference>
<keyword evidence="5 6" id="KW-0472">Membrane</keyword>
<evidence type="ECO:0000256" key="1">
    <source>
        <dbReference type="ARBA" id="ARBA00004651"/>
    </source>
</evidence>
<keyword evidence="3 6" id="KW-0812">Transmembrane</keyword>
<feature type="transmembrane region" description="Helical" evidence="6">
    <location>
        <begin position="164"/>
        <end position="181"/>
    </location>
</feature>
<sequence>MTLQHLEQWFEVLKHLGYFGGFLLLFFRAVIPVFPLVLYIIVVMHEYGDFVGVIISWLALVVGSFTVYLVCKMLVNSKLMIEIKRKKATKKIINIIDNQGLVPLFVLLCIPFSPTSLINIVASFSNINSKHYLIVLSTSTLISTAILGYMGTDVTTILTDPKKGLTMIIGIVALWIGGKKIEKHYMKPTKKLK</sequence>
<evidence type="ECO:0000256" key="3">
    <source>
        <dbReference type="ARBA" id="ARBA00022692"/>
    </source>
</evidence>
<dbReference type="InterPro" id="IPR032816">
    <property type="entry name" value="VTT_dom"/>
</dbReference>
<organism evidence="8 9">
    <name type="scientific">Staphylococcus simiae CCM 7213 = CCUG 51256</name>
    <dbReference type="NCBI Taxonomy" id="911238"/>
    <lineage>
        <taxon>Bacteria</taxon>
        <taxon>Bacillati</taxon>
        <taxon>Bacillota</taxon>
        <taxon>Bacilli</taxon>
        <taxon>Bacillales</taxon>
        <taxon>Staphylococcaceae</taxon>
        <taxon>Staphylococcus</taxon>
    </lineage>
</organism>
<reference evidence="8 9" key="1">
    <citation type="journal article" date="2012" name="BMC Genomics">
        <title>Comparative genomic analysis of the genus Staphylococcus including Staphylococcus aureus and its newly described sister species Staphylococcus simiae.</title>
        <authorList>
            <person name="Suzuki H."/>
            <person name="Lefebure T."/>
            <person name="Pavinski Bitar P."/>
            <person name="Stanhope M.J."/>
        </authorList>
    </citation>
    <scope>NUCLEOTIDE SEQUENCE [LARGE SCALE GENOMIC DNA]</scope>
    <source>
        <strain evidence="8 9">CCM 7213</strain>
    </source>
</reference>
<dbReference type="PATRIC" id="fig|911238.3.peg.2349"/>
<dbReference type="PANTHER" id="PTHR12677:SF55">
    <property type="entry name" value="UNDECAPRENYL PHOSPHATE TRANSPORTER SAOUHSC_00901-RELATED"/>
    <property type="match status" value="1"/>
</dbReference>
<dbReference type="OrthoDB" id="1651121at2"/>
<proteinExistence type="inferred from homology"/>
<protein>
    <recommendedName>
        <fullName evidence="6">TVP38/TMEM64 family membrane protein</fullName>
    </recommendedName>
</protein>
<name>G5JMC3_9STAP</name>
<keyword evidence="4 6" id="KW-1133">Transmembrane helix</keyword>
<evidence type="ECO:0000256" key="4">
    <source>
        <dbReference type="ARBA" id="ARBA00022989"/>
    </source>
</evidence>
<comment type="similarity">
    <text evidence="6">Belongs to the TVP38/TMEM64 family.</text>
</comment>
<evidence type="ECO:0000313" key="8">
    <source>
        <dbReference type="EMBL" id="EHJ06682.1"/>
    </source>
</evidence>
<keyword evidence="2 6" id="KW-1003">Cell membrane</keyword>
<dbReference type="RefSeq" id="WP_002465321.1">
    <property type="nucleotide sequence ID" value="NZ_AEUN01000558.1"/>
</dbReference>
<feature type="transmembrane region" description="Helical" evidence="6">
    <location>
        <begin position="50"/>
        <end position="71"/>
    </location>
</feature>
<evidence type="ECO:0000256" key="2">
    <source>
        <dbReference type="ARBA" id="ARBA00022475"/>
    </source>
</evidence>
<dbReference type="EMBL" id="AEUN01000558">
    <property type="protein sequence ID" value="EHJ06682.1"/>
    <property type="molecule type" value="Genomic_DNA"/>
</dbReference>
<dbReference type="Proteomes" id="UP000005413">
    <property type="component" value="Unassembled WGS sequence"/>
</dbReference>
<dbReference type="InterPro" id="IPR015414">
    <property type="entry name" value="TMEM64"/>
</dbReference>
<feature type="transmembrane region" description="Helical" evidence="6">
    <location>
        <begin position="133"/>
        <end position="152"/>
    </location>
</feature>
<comment type="caution">
    <text evidence="8">The sequence shown here is derived from an EMBL/GenBank/DDBJ whole genome shotgun (WGS) entry which is preliminary data.</text>
</comment>
<gene>
    <name evidence="8" type="ORF">SS7213T_13252</name>
</gene>
<dbReference type="AlphaFoldDB" id="G5JMC3"/>
<dbReference type="GO" id="GO:0005886">
    <property type="term" value="C:plasma membrane"/>
    <property type="evidence" value="ECO:0007669"/>
    <property type="project" value="UniProtKB-SubCell"/>
</dbReference>